<feature type="transmembrane region" description="Helical" evidence="6">
    <location>
        <begin position="185"/>
        <end position="203"/>
    </location>
</feature>
<organism evidence="8 9">
    <name type="scientific">Candidatus Coatesbacteria bacterium 4484_99</name>
    <dbReference type="NCBI Taxonomy" id="1970774"/>
    <lineage>
        <taxon>Bacteria</taxon>
        <taxon>Candidatus Coatesiibacteriota</taxon>
    </lineage>
</organism>
<proteinExistence type="predicted"/>
<dbReference type="EMBL" id="NATQ01000011">
    <property type="protein sequence ID" value="OQX91134.1"/>
    <property type="molecule type" value="Genomic_DNA"/>
</dbReference>
<evidence type="ECO:0000313" key="8">
    <source>
        <dbReference type="EMBL" id="OQX91134.1"/>
    </source>
</evidence>
<keyword evidence="2" id="KW-1003">Cell membrane</keyword>
<dbReference type="GO" id="GO:0005886">
    <property type="term" value="C:plasma membrane"/>
    <property type="evidence" value="ECO:0007669"/>
    <property type="project" value="UniProtKB-SubCell"/>
</dbReference>
<comment type="subcellular location">
    <subcellularLocation>
        <location evidence="1">Cell membrane</location>
        <topology evidence="1">Multi-pass membrane protein</topology>
    </subcellularLocation>
</comment>
<sequence length="219" mass="24552">MYEFIEGLIAPIVCWIINVISSLGYSGIVVLMTIESACIPLPSEIIMPFSGYLVHTGRFNLHLASISGAVGCAIGSVIAYVVGYFGGRPLIERYGRYILIRKHEMDRADRFFERFGSIAVFIARLLPIVRTFISLPAGISRMPFAKFLLYSFVGSIPWCYALVYAGRVLGENWLSIREILHDFDILIAILIVIGIVLFIIYRLRTRGRGDVQKNIPTSI</sequence>
<evidence type="ECO:0000256" key="6">
    <source>
        <dbReference type="SAM" id="Phobius"/>
    </source>
</evidence>
<feature type="transmembrane region" description="Helical" evidence="6">
    <location>
        <begin position="12"/>
        <end position="38"/>
    </location>
</feature>
<dbReference type="PANTHER" id="PTHR42709:SF6">
    <property type="entry name" value="UNDECAPRENYL PHOSPHATE TRANSPORTER A"/>
    <property type="match status" value="1"/>
</dbReference>
<keyword evidence="4 6" id="KW-1133">Transmembrane helix</keyword>
<dbReference type="InterPro" id="IPR051311">
    <property type="entry name" value="DedA_domain"/>
</dbReference>
<protein>
    <submittedName>
        <fullName evidence="8">Alkaline phosphatase</fullName>
    </submittedName>
</protein>
<dbReference type="Proteomes" id="UP000192611">
    <property type="component" value="Unassembled WGS sequence"/>
</dbReference>
<reference evidence="9" key="1">
    <citation type="submission" date="2017-03" db="EMBL/GenBank/DDBJ databases">
        <title>Novel pathways for hydrocarbon cycling and metabolic interdependencies in hydrothermal sediment communities.</title>
        <authorList>
            <person name="Dombrowski N."/>
            <person name="Seitz K."/>
            <person name="Teske A."/>
            <person name="Baker B."/>
        </authorList>
    </citation>
    <scope>NUCLEOTIDE SEQUENCE [LARGE SCALE GENOMIC DNA]</scope>
</reference>
<dbReference type="Pfam" id="PF09335">
    <property type="entry name" value="VTT_dom"/>
    <property type="match status" value="1"/>
</dbReference>
<evidence type="ECO:0000256" key="1">
    <source>
        <dbReference type="ARBA" id="ARBA00004651"/>
    </source>
</evidence>
<evidence type="ECO:0000256" key="5">
    <source>
        <dbReference type="ARBA" id="ARBA00023136"/>
    </source>
</evidence>
<feature type="transmembrane region" description="Helical" evidence="6">
    <location>
        <begin position="59"/>
        <end position="85"/>
    </location>
</feature>
<dbReference type="PANTHER" id="PTHR42709">
    <property type="entry name" value="ALKALINE PHOSPHATASE LIKE PROTEIN"/>
    <property type="match status" value="1"/>
</dbReference>
<evidence type="ECO:0000256" key="2">
    <source>
        <dbReference type="ARBA" id="ARBA00022475"/>
    </source>
</evidence>
<evidence type="ECO:0000313" key="9">
    <source>
        <dbReference type="Proteomes" id="UP000192611"/>
    </source>
</evidence>
<comment type="caution">
    <text evidence="8">The sequence shown here is derived from an EMBL/GenBank/DDBJ whole genome shotgun (WGS) entry which is preliminary data.</text>
</comment>
<dbReference type="InterPro" id="IPR032816">
    <property type="entry name" value="VTT_dom"/>
</dbReference>
<name>A0A1W9S2U3_9BACT</name>
<gene>
    <name evidence="8" type="ORF">B6D57_00920</name>
</gene>
<evidence type="ECO:0000259" key="7">
    <source>
        <dbReference type="Pfam" id="PF09335"/>
    </source>
</evidence>
<keyword evidence="3 6" id="KW-0812">Transmembrane</keyword>
<evidence type="ECO:0000256" key="4">
    <source>
        <dbReference type="ARBA" id="ARBA00022989"/>
    </source>
</evidence>
<dbReference type="AlphaFoldDB" id="A0A1W9S2U3"/>
<feature type="domain" description="VTT" evidence="7">
    <location>
        <begin position="41"/>
        <end position="167"/>
    </location>
</feature>
<feature type="transmembrane region" description="Helical" evidence="6">
    <location>
        <begin position="147"/>
        <end position="165"/>
    </location>
</feature>
<keyword evidence="5 6" id="KW-0472">Membrane</keyword>
<evidence type="ECO:0000256" key="3">
    <source>
        <dbReference type="ARBA" id="ARBA00022692"/>
    </source>
</evidence>
<accession>A0A1W9S2U3</accession>